<feature type="transmembrane region" description="Helical" evidence="1">
    <location>
        <begin position="12"/>
        <end position="30"/>
    </location>
</feature>
<organism evidence="2 3">
    <name type="scientific">Erythrobacter aureus</name>
    <dbReference type="NCBI Taxonomy" id="2182384"/>
    <lineage>
        <taxon>Bacteria</taxon>
        <taxon>Pseudomonadati</taxon>
        <taxon>Pseudomonadota</taxon>
        <taxon>Alphaproteobacteria</taxon>
        <taxon>Sphingomonadales</taxon>
        <taxon>Erythrobacteraceae</taxon>
        <taxon>Erythrobacter/Porphyrobacter group</taxon>
        <taxon>Erythrobacter</taxon>
    </lineage>
</organism>
<accession>A0A345YJL2</accession>
<evidence type="ECO:0000313" key="2">
    <source>
        <dbReference type="EMBL" id="AXK44114.1"/>
    </source>
</evidence>
<evidence type="ECO:0000313" key="3">
    <source>
        <dbReference type="Proteomes" id="UP000254508"/>
    </source>
</evidence>
<protein>
    <submittedName>
        <fullName evidence="2">Uncharacterized protein</fullName>
    </submittedName>
</protein>
<keyword evidence="2" id="KW-0614">Plasmid</keyword>
<dbReference type="Proteomes" id="UP000254508">
    <property type="component" value="Plasmid unnamed"/>
</dbReference>
<dbReference type="EMBL" id="CP031358">
    <property type="protein sequence ID" value="AXK44114.1"/>
    <property type="molecule type" value="Genomic_DNA"/>
</dbReference>
<keyword evidence="1" id="KW-0812">Transmembrane</keyword>
<geneLocation type="plasmid" evidence="2 3">
    <name>unnamed</name>
</geneLocation>
<proteinExistence type="predicted"/>
<name>A0A345YJL2_9SPHN</name>
<gene>
    <name evidence="2" type="ORF">DVR09_16815</name>
</gene>
<reference evidence="2 3" key="1">
    <citation type="submission" date="2018-07" db="EMBL/GenBank/DDBJ databases">
        <title>Genome sequence of Erythrobacter strain YH-07, an antagonistic bacterium isolated from Yellow Sea.</title>
        <authorList>
            <person name="Tang T."/>
            <person name="Liu Q."/>
            <person name="Sun X."/>
        </authorList>
    </citation>
    <scope>NUCLEOTIDE SEQUENCE [LARGE SCALE GENOMIC DNA]</scope>
    <source>
        <strain evidence="2 3">YH-07</strain>
        <plasmid evidence="2 3">unnamed</plasmid>
    </source>
</reference>
<dbReference type="AlphaFoldDB" id="A0A345YJL2"/>
<keyword evidence="3" id="KW-1185">Reference proteome</keyword>
<keyword evidence="1" id="KW-1133">Transmembrane helix</keyword>
<dbReference type="KEGG" id="err:DVR09_16815"/>
<sequence length="63" mass="7032">MVSKGARITDAILAVVFLGLAVFWGGWFWWASSAFCAATAIIGPIDHMYAWVRDRFLQVKQGK</sequence>
<keyword evidence="1" id="KW-0472">Membrane</keyword>
<evidence type="ECO:0000256" key="1">
    <source>
        <dbReference type="SAM" id="Phobius"/>
    </source>
</evidence>